<gene>
    <name evidence="2" type="ORF">I6N98_15935</name>
</gene>
<reference evidence="2 3" key="1">
    <citation type="submission" date="2020-12" db="EMBL/GenBank/DDBJ databases">
        <authorList>
            <person name="Shan Y."/>
        </authorList>
    </citation>
    <scope>NUCLEOTIDE SEQUENCE [LARGE SCALE GENOMIC DNA]</scope>
    <source>
        <strain evidence="3">csc3.9</strain>
    </source>
</reference>
<dbReference type="Proteomes" id="UP000596063">
    <property type="component" value="Chromosome"/>
</dbReference>
<evidence type="ECO:0000313" key="3">
    <source>
        <dbReference type="Proteomes" id="UP000596063"/>
    </source>
</evidence>
<sequence length="85" mass="8822">MEYYFSCVSGGAGCTDSGWVSSSDYTADNLTDDSSYAWQVKARDLSGNDTELAATTDAASQTHSALTTPSNAVATDQGNGRALIT</sequence>
<organism evidence="2 3">
    <name type="scientific">Spongiibacter nanhainus</name>
    <dbReference type="NCBI Taxonomy" id="2794344"/>
    <lineage>
        <taxon>Bacteria</taxon>
        <taxon>Pseudomonadati</taxon>
        <taxon>Pseudomonadota</taxon>
        <taxon>Gammaproteobacteria</taxon>
        <taxon>Cellvibrionales</taxon>
        <taxon>Spongiibacteraceae</taxon>
        <taxon>Spongiibacter</taxon>
    </lineage>
</organism>
<proteinExistence type="predicted"/>
<dbReference type="AlphaFoldDB" id="A0A7T4UPN7"/>
<keyword evidence="3" id="KW-1185">Reference proteome</keyword>
<protein>
    <recommendedName>
        <fullName evidence="4">Fibronectin type-III domain-containing protein</fullName>
    </recommendedName>
</protein>
<feature type="region of interest" description="Disordered" evidence="1">
    <location>
        <begin position="54"/>
        <end position="85"/>
    </location>
</feature>
<evidence type="ECO:0000256" key="1">
    <source>
        <dbReference type="SAM" id="MobiDB-lite"/>
    </source>
</evidence>
<evidence type="ECO:0008006" key="4">
    <source>
        <dbReference type="Google" id="ProtNLM"/>
    </source>
</evidence>
<dbReference type="KEGG" id="snan:I6N98_15935"/>
<evidence type="ECO:0000313" key="2">
    <source>
        <dbReference type="EMBL" id="QQD17811.1"/>
    </source>
</evidence>
<accession>A0A7T4UPN7</accession>
<feature type="compositionally biased region" description="Polar residues" evidence="1">
    <location>
        <begin position="57"/>
        <end position="78"/>
    </location>
</feature>
<name>A0A7T4UPN7_9GAMM</name>
<dbReference type="EMBL" id="CP066167">
    <property type="protein sequence ID" value="QQD17811.1"/>
    <property type="molecule type" value="Genomic_DNA"/>
</dbReference>
<dbReference type="RefSeq" id="WP_198569310.1">
    <property type="nucleotide sequence ID" value="NZ_CP066167.1"/>
</dbReference>